<dbReference type="InterPro" id="IPR000223">
    <property type="entry name" value="Pept_S26A_signal_pept_1"/>
</dbReference>
<dbReference type="CDD" id="cd06530">
    <property type="entry name" value="S26_SPase_I"/>
    <property type="match status" value="1"/>
</dbReference>
<dbReference type="GeneID" id="64982673"/>
<accession>A0AAP8TTS5</accession>
<proteinExistence type="inferred from homology"/>
<dbReference type="PANTHER" id="PTHR43390">
    <property type="entry name" value="SIGNAL PEPTIDASE I"/>
    <property type="match status" value="1"/>
</dbReference>
<organism evidence="6 7">
    <name type="scientific">Staphylococcus auricularis</name>
    <dbReference type="NCBI Taxonomy" id="29379"/>
    <lineage>
        <taxon>Bacteria</taxon>
        <taxon>Bacillati</taxon>
        <taxon>Bacillota</taxon>
        <taxon>Bacilli</taxon>
        <taxon>Bacillales</taxon>
        <taxon>Staphylococcaceae</taxon>
        <taxon>Staphylococcus</taxon>
    </lineage>
</organism>
<comment type="catalytic activity">
    <reaction evidence="3">
        <text>Cleavage of hydrophobic, N-terminal signal or leader sequences from secreted and periplasmic proteins.</text>
        <dbReference type="EC" id="3.4.21.89"/>
    </reaction>
</comment>
<dbReference type="RefSeq" id="WP_059106444.1">
    <property type="nucleotide sequence ID" value="NZ_AP024589.1"/>
</dbReference>
<dbReference type="Pfam" id="PF10502">
    <property type="entry name" value="Peptidase_S26"/>
    <property type="match status" value="1"/>
</dbReference>
<comment type="caution">
    <text evidence="6">The sequence shown here is derived from an EMBL/GenBank/DDBJ whole genome shotgun (WGS) entry which is preliminary data.</text>
</comment>
<dbReference type="PANTHER" id="PTHR43390:SF1">
    <property type="entry name" value="CHLOROPLAST PROCESSING PEPTIDASE"/>
    <property type="match status" value="1"/>
</dbReference>
<comment type="similarity">
    <text evidence="2 3">Belongs to the peptidase S26 family.</text>
</comment>
<dbReference type="GO" id="GO:0005886">
    <property type="term" value="C:plasma membrane"/>
    <property type="evidence" value="ECO:0007669"/>
    <property type="project" value="UniProtKB-SubCell"/>
</dbReference>
<reference evidence="6 7" key="1">
    <citation type="submission" date="2017-08" db="EMBL/GenBank/DDBJ databases">
        <title>Draft genome sequences of 64 type strains of genus Staph aureus.</title>
        <authorList>
            <person name="Cole K."/>
            <person name="Golubchik T."/>
            <person name="Russell J."/>
            <person name="Foster D."/>
            <person name="Llewelyn M."/>
            <person name="Wilson D."/>
            <person name="Crook D."/>
            <person name="Paul J."/>
        </authorList>
    </citation>
    <scope>NUCLEOTIDE SEQUENCE [LARGE SCALE GENOMIC DNA]</scope>
    <source>
        <strain evidence="6 7">NCTC 12101</strain>
    </source>
</reference>
<dbReference type="SUPFAM" id="SSF51306">
    <property type="entry name" value="LexA/Signal peptidase"/>
    <property type="match status" value="1"/>
</dbReference>
<evidence type="ECO:0000313" key="5">
    <source>
        <dbReference type="EMBL" id="MDN4533832.1"/>
    </source>
</evidence>
<evidence type="ECO:0000256" key="3">
    <source>
        <dbReference type="RuleBase" id="RU362042"/>
    </source>
</evidence>
<feature type="domain" description="Peptidase S26" evidence="4">
    <location>
        <begin position="5"/>
        <end position="163"/>
    </location>
</feature>
<evidence type="ECO:0000313" key="7">
    <source>
        <dbReference type="Proteomes" id="UP000242470"/>
    </source>
</evidence>
<dbReference type="AlphaFoldDB" id="A0AAP8TTS5"/>
<evidence type="ECO:0000313" key="6">
    <source>
        <dbReference type="EMBL" id="PNZ68894.1"/>
    </source>
</evidence>
<dbReference type="InterPro" id="IPR036286">
    <property type="entry name" value="LexA/Signal_pep-like_sf"/>
</dbReference>
<dbReference type="PRINTS" id="PR00727">
    <property type="entry name" value="LEADERPTASE"/>
</dbReference>
<sequence length="174" mass="19832">MRRIIKHLLSIIIALIIVLLLQALVISGAVVPNSQMAPTLQKDDRVIVNKAKVLINQLDTGDVIAYRQDGKLKMSRVIGKPGESVVYEKSQLYIDDKQVDESYIDHNNIQSLALRDLSGSEGDIVQPNAYFVLNDDRSRKADSRTYGFIQRKDIVGSITLRYYPFEQFKFDFNR</sequence>
<protein>
    <recommendedName>
        <fullName evidence="3">Signal peptidase I</fullName>
        <ecNumber evidence="3">3.4.21.89</ecNumber>
    </recommendedName>
</protein>
<comment type="subcellular location">
    <subcellularLocation>
        <location evidence="1">Cell membrane</location>
        <topology evidence="1">Single-pass type II membrane protein</topology>
    </subcellularLocation>
    <subcellularLocation>
        <location evidence="3">Membrane</location>
        <topology evidence="3">Single-pass type II membrane protein</topology>
    </subcellularLocation>
</comment>
<dbReference type="Gene3D" id="2.10.109.10">
    <property type="entry name" value="Umud Fragment, subunit A"/>
    <property type="match status" value="1"/>
</dbReference>
<dbReference type="GO" id="GO:0004252">
    <property type="term" value="F:serine-type endopeptidase activity"/>
    <property type="evidence" value="ECO:0007669"/>
    <property type="project" value="InterPro"/>
</dbReference>
<dbReference type="GO" id="GO:0009003">
    <property type="term" value="F:signal peptidase activity"/>
    <property type="evidence" value="ECO:0007669"/>
    <property type="project" value="UniProtKB-EC"/>
</dbReference>
<dbReference type="Proteomes" id="UP000242470">
    <property type="component" value="Unassembled WGS sequence"/>
</dbReference>
<dbReference type="EMBL" id="JAUHQC010000012">
    <property type="protein sequence ID" value="MDN4533832.1"/>
    <property type="molecule type" value="Genomic_DNA"/>
</dbReference>
<keyword evidence="3 5" id="KW-0378">Hydrolase</keyword>
<keyword evidence="3" id="KW-0645">Protease</keyword>
<dbReference type="GO" id="GO:0006465">
    <property type="term" value="P:signal peptide processing"/>
    <property type="evidence" value="ECO:0007669"/>
    <property type="project" value="InterPro"/>
</dbReference>
<evidence type="ECO:0000256" key="2">
    <source>
        <dbReference type="ARBA" id="ARBA00009370"/>
    </source>
</evidence>
<gene>
    <name evidence="6" type="primary">lepB</name>
    <name evidence="6" type="ORF">CD158_02290</name>
    <name evidence="5" type="ORF">QYH67_09715</name>
</gene>
<evidence type="ECO:0000256" key="1">
    <source>
        <dbReference type="ARBA" id="ARBA00004401"/>
    </source>
</evidence>
<dbReference type="Proteomes" id="UP001171687">
    <property type="component" value="Unassembled WGS sequence"/>
</dbReference>
<evidence type="ECO:0000259" key="4">
    <source>
        <dbReference type="Pfam" id="PF10502"/>
    </source>
</evidence>
<dbReference type="EMBL" id="PPQW01000008">
    <property type="protein sequence ID" value="PNZ68894.1"/>
    <property type="molecule type" value="Genomic_DNA"/>
</dbReference>
<reference evidence="5" key="2">
    <citation type="submission" date="2023-07" db="EMBL/GenBank/DDBJ databases">
        <title>Evaluation of the beneficial properties of pineapple isolates.</title>
        <authorList>
            <person name="Adefiranye O."/>
        </authorList>
    </citation>
    <scope>NUCLEOTIDE SEQUENCE</scope>
    <source>
        <strain evidence="5">PAPLE_T1</strain>
    </source>
</reference>
<dbReference type="EC" id="3.4.21.89" evidence="3"/>
<name>A0AAP8TTS5_9STAP</name>
<dbReference type="InterPro" id="IPR019533">
    <property type="entry name" value="Peptidase_S26"/>
</dbReference>
<dbReference type="NCBIfam" id="TIGR02227">
    <property type="entry name" value="sigpep_I_bact"/>
    <property type="match status" value="1"/>
</dbReference>